<dbReference type="AlphaFoldDB" id="A0A1H7VGN9"/>
<name>A0A1H7VGN9_9HYPH</name>
<dbReference type="STRING" id="1036779.SAMN04515666_10797"/>
<keyword evidence="2" id="KW-1003">Cell membrane</keyword>
<dbReference type="GO" id="GO:0005886">
    <property type="term" value="C:plasma membrane"/>
    <property type="evidence" value="ECO:0007669"/>
    <property type="project" value="UniProtKB-SubCell"/>
</dbReference>
<feature type="domain" description="EamA" evidence="7">
    <location>
        <begin position="19"/>
        <end position="145"/>
    </location>
</feature>
<feature type="transmembrane region" description="Helical" evidence="6">
    <location>
        <begin position="159"/>
        <end position="179"/>
    </location>
</feature>
<feature type="transmembrane region" description="Helical" evidence="6">
    <location>
        <begin position="12"/>
        <end position="33"/>
    </location>
</feature>
<dbReference type="InterPro" id="IPR050638">
    <property type="entry name" value="AA-Vitamin_Transporters"/>
</dbReference>
<dbReference type="InterPro" id="IPR000620">
    <property type="entry name" value="EamA_dom"/>
</dbReference>
<evidence type="ECO:0000256" key="5">
    <source>
        <dbReference type="ARBA" id="ARBA00023136"/>
    </source>
</evidence>
<evidence type="ECO:0000256" key="3">
    <source>
        <dbReference type="ARBA" id="ARBA00022692"/>
    </source>
</evidence>
<dbReference type="PANTHER" id="PTHR32322">
    <property type="entry name" value="INNER MEMBRANE TRANSPORTER"/>
    <property type="match status" value="1"/>
</dbReference>
<dbReference type="Proteomes" id="UP000199664">
    <property type="component" value="Unassembled WGS sequence"/>
</dbReference>
<feature type="transmembrane region" description="Helical" evidence="6">
    <location>
        <begin position="191"/>
        <end position="210"/>
    </location>
</feature>
<keyword evidence="4 6" id="KW-1133">Transmembrane helix</keyword>
<reference evidence="9" key="1">
    <citation type="submission" date="2016-10" db="EMBL/GenBank/DDBJ databases">
        <authorList>
            <person name="Varghese N."/>
            <person name="Submissions S."/>
        </authorList>
    </citation>
    <scope>NUCLEOTIDE SEQUENCE [LARGE SCALE GENOMIC DNA]</scope>
    <source>
        <strain evidence="9">LMG 26383,CCUG 61248,R- 45681</strain>
    </source>
</reference>
<evidence type="ECO:0000313" key="8">
    <source>
        <dbReference type="EMBL" id="SEM08406.1"/>
    </source>
</evidence>
<dbReference type="PANTHER" id="PTHR32322:SF18">
    <property type="entry name" value="S-ADENOSYLMETHIONINE_S-ADENOSYLHOMOCYSTEINE TRANSPORTER"/>
    <property type="match status" value="1"/>
</dbReference>
<keyword evidence="3 6" id="KW-0812">Transmembrane</keyword>
<feature type="domain" description="EamA" evidence="7">
    <location>
        <begin position="161"/>
        <end position="296"/>
    </location>
</feature>
<keyword evidence="9" id="KW-1185">Reference proteome</keyword>
<organism evidence="8 9">
    <name type="scientific">Bosea lupini</name>
    <dbReference type="NCBI Taxonomy" id="1036779"/>
    <lineage>
        <taxon>Bacteria</taxon>
        <taxon>Pseudomonadati</taxon>
        <taxon>Pseudomonadota</taxon>
        <taxon>Alphaproteobacteria</taxon>
        <taxon>Hyphomicrobiales</taxon>
        <taxon>Boseaceae</taxon>
        <taxon>Bosea</taxon>
    </lineage>
</organism>
<sequence>MSQTALATRYSLSVGSFAAMLLLALMWGVSIPITKLGLLTLPPLTLTALRFGIALPLLFLLVVGKQRLPRRALPRVAALGVLGIGIGQVAQTFGVVGTSASVATIISATIPIFVVVFAAMRLRQSVSGLQALGLLAAFAGIALVASGRGDAAVATSQTTLTGAALVLLSALTIAFYYVWSVELTEQYGTATVAAWSTVFGFLALLPWAAWEMWHVPFQVTGTGLATAVYLGIVVTVAGLFLWLHLLRTVPARIAAGIQYLQPVVGVATAAVMFGDELGLFFVLGVLLVLGGLALTVTERRKAAA</sequence>
<evidence type="ECO:0000256" key="4">
    <source>
        <dbReference type="ARBA" id="ARBA00022989"/>
    </source>
</evidence>
<feature type="transmembrane region" description="Helical" evidence="6">
    <location>
        <begin position="129"/>
        <end position="147"/>
    </location>
</feature>
<gene>
    <name evidence="8" type="ORF">SAMN04515666_10797</name>
</gene>
<keyword evidence="5 6" id="KW-0472">Membrane</keyword>
<evidence type="ECO:0000313" key="9">
    <source>
        <dbReference type="Proteomes" id="UP000199664"/>
    </source>
</evidence>
<dbReference type="Pfam" id="PF00892">
    <property type="entry name" value="EamA"/>
    <property type="match status" value="2"/>
</dbReference>
<feature type="transmembrane region" description="Helical" evidence="6">
    <location>
        <begin position="279"/>
        <end position="297"/>
    </location>
</feature>
<proteinExistence type="predicted"/>
<feature type="transmembrane region" description="Helical" evidence="6">
    <location>
        <begin position="222"/>
        <end position="246"/>
    </location>
</feature>
<evidence type="ECO:0000256" key="6">
    <source>
        <dbReference type="SAM" id="Phobius"/>
    </source>
</evidence>
<comment type="subcellular location">
    <subcellularLocation>
        <location evidence="1">Cell membrane</location>
        <topology evidence="1">Multi-pass membrane protein</topology>
    </subcellularLocation>
</comment>
<feature type="transmembrane region" description="Helical" evidence="6">
    <location>
        <begin position="253"/>
        <end position="273"/>
    </location>
</feature>
<feature type="transmembrane region" description="Helical" evidence="6">
    <location>
        <begin position="76"/>
        <end position="96"/>
    </location>
</feature>
<feature type="transmembrane region" description="Helical" evidence="6">
    <location>
        <begin position="102"/>
        <end position="122"/>
    </location>
</feature>
<evidence type="ECO:0000259" key="7">
    <source>
        <dbReference type="Pfam" id="PF00892"/>
    </source>
</evidence>
<protein>
    <submittedName>
        <fullName evidence="8">Uncharacterized membrane protein</fullName>
    </submittedName>
</protein>
<evidence type="ECO:0000256" key="2">
    <source>
        <dbReference type="ARBA" id="ARBA00022475"/>
    </source>
</evidence>
<dbReference type="InterPro" id="IPR037185">
    <property type="entry name" value="EmrE-like"/>
</dbReference>
<evidence type="ECO:0000256" key="1">
    <source>
        <dbReference type="ARBA" id="ARBA00004651"/>
    </source>
</evidence>
<dbReference type="EMBL" id="FOAN01000007">
    <property type="protein sequence ID" value="SEM08406.1"/>
    <property type="molecule type" value="Genomic_DNA"/>
</dbReference>
<accession>A0A1H7VGN9</accession>
<dbReference type="RefSeq" id="WP_244543936.1">
    <property type="nucleotide sequence ID" value="NZ_FOAN01000007.1"/>
</dbReference>
<feature type="transmembrane region" description="Helical" evidence="6">
    <location>
        <begin position="45"/>
        <end position="64"/>
    </location>
</feature>
<dbReference type="SUPFAM" id="SSF103481">
    <property type="entry name" value="Multidrug resistance efflux transporter EmrE"/>
    <property type="match status" value="2"/>
</dbReference>